<dbReference type="PANTHER" id="PTHR43370">
    <property type="entry name" value="SUGAR ABC TRANSPORTER INTEGRAL MEMBRANE PROTEIN-RELATED"/>
    <property type="match status" value="1"/>
</dbReference>
<reference evidence="7" key="1">
    <citation type="submission" date="2020-06" db="EMBL/GenBank/DDBJ databases">
        <title>Stable isotope informed genome-resolved metagenomics uncovers potential trophic interactions in rhizosphere soil.</title>
        <authorList>
            <person name="Starr E.P."/>
            <person name="Shi S."/>
            <person name="Blazewicz S.J."/>
            <person name="Koch B.J."/>
            <person name="Probst A.J."/>
            <person name="Hungate B.A."/>
            <person name="Pett-Ridge J."/>
            <person name="Firestone M.K."/>
            <person name="Banfield J.F."/>
        </authorList>
    </citation>
    <scope>NUCLEOTIDE SEQUENCE</scope>
    <source>
        <strain evidence="7">YM_69_17</strain>
    </source>
</reference>
<proteinExistence type="predicted"/>
<gene>
    <name evidence="7" type="ORF">JF625_19740</name>
</gene>
<feature type="transmembrane region" description="Helical" evidence="6">
    <location>
        <begin position="6"/>
        <end position="30"/>
    </location>
</feature>
<evidence type="ECO:0000313" key="8">
    <source>
        <dbReference type="Proteomes" id="UP000700706"/>
    </source>
</evidence>
<accession>A0A952FMH6</accession>
<sequence>MDWLSLFNAVLFAQTIQAVTPILLAALAGVLCDRAGVFNIALEGQMLIGAFAAIAGTWVTGSVAGGAAAALVGTMAFSAILAFGSTWFRGDPIVIGIGLNLLASGLTAFLLRILFGVSGTFTDPTMQDLPRVVLPRIAAVPWFNRVFGSHSVLTWAAWVLVAVIAVFLFRTVWGLRLRGVGERPDAAETLGAGVARTRIAAVLAGGALCGLAGAQLSLGSVTLFAEDMSAGRGWIAVVAVMLGRGHPVGVALACLLFGFADAAGLRLQGRGLPNQLTDMAPYVITLVALVVARGRRRRGAMA</sequence>
<dbReference type="CDD" id="cd06580">
    <property type="entry name" value="TM_PBP1_transp_TpRbsC_like"/>
    <property type="match status" value="1"/>
</dbReference>
<feature type="transmembrane region" description="Helical" evidence="6">
    <location>
        <begin position="37"/>
        <end position="58"/>
    </location>
</feature>
<keyword evidence="5 6" id="KW-0472">Membrane</keyword>
<name>A0A952FMH6_9PROT</name>
<evidence type="ECO:0000256" key="6">
    <source>
        <dbReference type="SAM" id="Phobius"/>
    </source>
</evidence>
<dbReference type="Pfam" id="PF02653">
    <property type="entry name" value="BPD_transp_2"/>
    <property type="match status" value="1"/>
</dbReference>
<keyword evidence="3 6" id="KW-0812">Transmembrane</keyword>
<evidence type="ECO:0000256" key="5">
    <source>
        <dbReference type="ARBA" id="ARBA00023136"/>
    </source>
</evidence>
<keyword evidence="2" id="KW-1003">Cell membrane</keyword>
<dbReference type="GO" id="GO:0005886">
    <property type="term" value="C:plasma membrane"/>
    <property type="evidence" value="ECO:0007669"/>
    <property type="project" value="UniProtKB-SubCell"/>
</dbReference>
<feature type="transmembrane region" description="Helical" evidence="6">
    <location>
        <begin position="152"/>
        <end position="173"/>
    </location>
</feature>
<protein>
    <submittedName>
        <fullName evidence="7">ABC transporter permease</fullName>
    </submittedName>
</protein>
<dbReference type="Proteomes" id="UP000700706">
    <property type="component" value="Unassembled WGS sequence"/>
</dbReference>
<feature type="transmembrane region" description="Helical" evidence="6">
    <location>
        <begin position="234"/>
        <end position="259"/>
    </location>
</feature>
<feature type="transmembrane region" description="Helical" evidence="6">
    <location>
        <begin position="64"/>
        <end position="84"/>
    </location>
</feature>
<organism evidence="7 8">
    <name type="scientific">Inquilinus limosus</name>
    <dbReference type="NCBI Taxonomy" id="171674"/>
    <lineage>
        <taxon>Bacteria</taxon>
        <taxon>Pseudomonadati</taxon>
        <taxon>Pseudomonadota</taxon>
        <taxon>Alphaproteobacteria</taxon>
        <taxon>Rhodospirillales</taxon>
        <taxon>Rhodospirillaceae</taxon>
        <taxon>Inquilinus</taxon>
    </lineage>
</organism>
<evidence type="ECO:0000256" key="2">
    <source>
        <dbReference type="ARBA" id="ARBA00022475"/>
    </source>
</evidence>
<comment type="caution">
    <text evidence="7">The sequence shown here is derived from an EMBL/GenBank/DDBJ whole genome shotgun (WGS) entry which is preliminary data.</text>
</comment>
<keyword evidence="4 6" id="KW-1133">Transmembrane helix</keyword>
<evidence type="ECO:0000256" key="4">
    <source>
        <dbReference type="ARBA" id="ARBA00022989"/>
    </source>
</evidence>
<evidence type="ECO:0000256" key="1">
    <source>
        <dbReference type="ARBA" id="ARBA00004651"/>
    </source>
</evidence>
<dbReference type="InterPro" id="IPR001851">
    <property type="entry name" value="ABC_transp_permease"/>
</dbReference>
<dbReference type="PANTHER" id="PTHR43370:SF1">
    <property type="entry name" value="GUANOSINE ABC TRANSPORTER PERMEASE PROTEIN NUPQ"/>
    <property type="match status" value="1"/>
</dbReference>
<dbReference type="EMBL" id="JAEKLZ010000272">
    <property type="protein sequence ID" value="MBW8727367.1"/>
    <property type="molecule type" value="Genomic_DNA"/>
</dbReference>
<evidence type="ECO:0000313" key="7">
    <source>
        <dbReference type="EMBL" id="MBW8727367.1"/>
    </source>
</evidence>
<feature type="transmembrane region" description="Helical" evidence="6">
    <location>
        <begin position="93"/>
        <end position="115"/>
    </location>
</feature>
<dbReference type="AlphaFoldDB" id="A0A952FMH6"/>
<dbReference type="GO" id="GO:0022857">
    <property type="term" value="F:transmembrane transporter activity"/>
    <property type="evidence" value="ECO:0007669"/>
    <property type="project" value="InterPro"/>
</dbReference>
<comment type="subcellular location">
    <subcellularLocation>
        <location evidence="1">Cell membrane</location>
        <topology evidence="1">Multi-pass membrane protein</topology>
    </subcellularLocation>
</comment>
<evidence type="ECO:0000256" key="3">
    <source>
        <dbReference type="ARBA" id="ARBA00022692"/>
    </source>
</evidence>